<evidence type="ECO:0000313" key="2">
    <source>
        <dbReference type="Proteomes" id="UP000269221"/>
    </source>
</evidence>
<proteinExistence type="predicted"/>
<keyword evidence="2" id="KW-1185">Reference proteome</keyword>
<comment type="caution">
    <text evidence="1">The sequence shown here is derived from an EMBL/GenBank/DDBJ whole genome shotgun (WGS) entry which is preliminary data.</text>
</comment>
<reference evidence="1 2" key="1">
    <citation type="submission" date="2018-07" db="EMBL/GenBank/DDBJ databases">
        <title>A high quality draft genome assembly of the barn swallow (H. rustica rustica).</title>
        <authorList>
            <person name="Formenti G."/>
            <person name="Chiara M."/>
            <person name="Poveda L."/>
            <person name="Francoijs K.-J."/>
            <person name="Bonisoli-Alquati A."/>
            <person name="Canova L."/>
            <person name="Gianfranceschi L."/>
            <person name="Horner D.S."/>
            <person name="Saino N."/>
        </authorList>
    </citation>
    <scope>NUCLEOTIDE SEQUENCE [LARGE SCALE GENOMIC DNA]</scope>
    <source>
        <strain evidence="1">Chelidonia</strain>
        <tissue evidence="1">Blood</tissue>
    </source>
</reference>
<dbReference type="EMBL" id="QRBI01000123">
    <property type="protein sequence ID" value="RMC05520.1"/>
    <property type="molecule type" value="Genomic_DNA"/>
</dbReference>
<sequence>MTCLVEIPYGPKELPAKLLEITEQTNREGASKGQEKSYQFVYQTKDVYTARIWCGWITHVEMASTTDGKPLTLP</sequence>
<gene>
    <name evidence="1" type="ORF">DUI87_18714</name>
</gene>
<accession>A0A3M0K2R8</accession>
<dbReference type="Proteomes" id="UP000269221">
    <property type="component" value="Unassembled WGS sequence"/>
</dbReference>
<dbReference type="AlphaFoldDB" id="A0A3M0K2R8"/>
<protein>
    <submittedName>
        <fullName evidence="1">Uncharacterized protein</fullName>
    </submittedName>
</protein>
<evidence type="ECO:0000313" key="1">
    <source>
        <dbReference type="EMBL" id="RMC05520.1"/>
    </source>
</evidence>
<organism evidence="1 2">
    <name type="scientific">Hirundo rustica rustica</name>
    <dbReference type="NCBI Taxonomy" id="333673"/>
    <lineage>
        <taxon>Eukaryota</taxon>
        <taxon>Metazoa</taxon>
        <taxon>Chordata</taxon>
        <taxon>Craniata</taxon>
        <taxon>Vertebrata</taxon>
        <taxon>Euteleostomi</taxon>
        <taxon>Archelosauria</taxon>
        <taxon>Archosauria</taxon>
        <taxon>Dinosauria</taxon>
        <taxon>Saurischia</taxon>
        <taxon>Theropoda</taxon>
        <taxon>Coelurosauria</taxon>
        <taxon>Aves</taxon>
        <taxon>Neognathae</taxon>
        <taxon>Neoaves</taxon>
        <taxon>Telluraves</taxon>
        <taxon>Australaves</taxon>
        <taxon>Passeriformes</taxon>
        <taxon>Sylvioidea</taxon>
        <taxon>Hirundinidae</taxon>
        <taxon>Hirundo</taxon>
    </lineage>
</organism>
<dbReference type="OrthoDB" id="9214504at2759"/>
<name>A0A3M0K2R8_HIRRU</name>